<dbReference type="AlphaFoldDB" id="A0AAE0AMK5"/>
<protein>
    <submittedName>
        <fullName evidence="2">Uncharacterized protein</fullName>
    </submittedName>
</protein>
<reference evidence="2" key="1">
    <citation type="journal article" date="2023" name="Plant J.">
        <title>Genome sequences and population genomics provide insights into the demographic history, inbreeding, and mutation load of two 'living fossil' tree species of Dipteronia.</title>
        <authorList>
            <person name="Feng Y."/>
            <person name="Comes H.P."/>
            <person name="Chen J."/>
            <person name="Zhu S."/>
            <person name="Lu R."/>
            <person name="Zhang X."/>
            <person name="Li P."/>
            <person name="Qiu J."/>
            <person name="Olsen K.M."/>
            <person name="Qiu Y."/>
        </authorList>
    </citation>
    <scope>NUCLEOTIDE SEQUENCE</scope>
    <source>
        <strain evidence="2">NBL</strain>
    </source>
</reference>
<evidence type="ECO:0000313" key="3">
    <source>
        <dbReference type="Proteomes" id="UP001281410"/>
    </source>
</evidence>
<dbReference type="GO" id="GO:0006383">
    <property type="term" value="P:transcription by RNA polymerase III"/>
    <property type="evidence" value="ECO:0007669"/>
    <property type="project" value="InterPro"/>
</dbReference>
<dbReference type="SUPFAM" id="SSF48452">
    <property type="entry name" value="TPR-like"/>
    <property type="match status" value="1"/>
</dbReference>
<dbReference type="Gene3D" id="1.25.40.10">
    <property type="entry name" value="Tetratricopeptide repeat domain"/>
    <property type="match status" value="1"/>
</dbReference>
<organism evidence="2 3">
    <name type="scientific">Dipteronia sinensis</name>
    <dbReference type="NCBI Taxonomy" id="43782"/>
    <lineage>
        <taxon>Eukaryota</taxon>
        <taxon>Viridiplantae</taxon>
        <taxon>Streptophyta</taxon>
        <taxon>Embryophyta</taxon>
        <taxon>Tracheophyta</taxon>
        <taxon>Spermatophyta</taxon>
        <taxon>Magnoliopsida</taxon>
        <taxon>eudicotyledons</taxon>
        <taxon>Gunneridae</taxon>
        <taxon>Pentapetalae</taxon>
        <taxon>rosids</taxon>
        <taxon>malvids</taxon>
        <taxon>Sapindales</taxon>
        <taxon>Sapindaceae</taxon>
        <taxon>Hippocastanoideae</taxon>
        <taxon>Acereae</taxon>
        <taxon>Dipteronia</taxon>
    </lineage>
</organism>
<name>A0AAE0AMK5_9ROSI</name>
<keyword evidence="3" id="KW-1185">Reference proteome</keyword>
<evidence type="ECO:0000313" key="2">
    <source>
        <dbReference type="EMBL" id="KAK3220204.1"/>
    </source>
</evidence>
<dbReference type="PROSITE" id="PS50005">
    <property type="entry name" value="TPR"/>
    <property type="match status" value="1"/>
</dbReference>
<dbReference type="InterPro" id="IPR011990">
    <property type="entry name" value="TPR-like_helical_dom_sf"/>
</dbReference>
<feature type="repeat" description="TPR" evidence="1">
    <location>
        <begin position="85"/>
        <end position="118"/>
    </location>
</feature>
<keyword evidence="1" id="KW-0802">TPR repeat</keyword>
<dbReference type="EMBL" id="JANJYJ010000004">
    <property type="protein sequence ID" value="KAK3220204.1"/>
    <property type="molecule type" value="Genomic_DNA"/>
</dbReference>
<gene>
    <name evidence="2" type="ORF">Dsin_014174</name>
</gene>
<dbReference type="InterPro" id="IPR039340">
    <property type="entry name" value="Tfc4/TFIIIC-102/Sfc4"/>
</dbReference>
<comment type="caution">
    <text evidence="2">The sequence shown here is derived from an EMBL/GenBank/DDBJ whole genome shotgun (WGS) entry which is preliminary data.</text>
</comment>
<dbReference type="Proteomes" id="UP001281410">
    <property type="component" value="Unassembled WGS sequence"/>
</dbReference>
<dbReference type="InterPro" id="IPR019734">
    <property type="entry name" value="TPR_rpt"/>
</dbReference>
<dbReference type="PANTHER" id="PTHR23082">
    <property type="entry name" value="TRANSCRIPTION INITIATION FACTOR IIIC TFIIIC , POLYPEPTIDE 3-RELATED"/>
    <property type="match status" value="1"/>
</dbReference>
<evidence type="ECO:0000256" key="1">
    <source>
        <dbReference type="PROSITE-ProRule" id="PRU00339"/>
    </source>
</evidence>
<dbReference type="PANTHER" id="PTHR23082:SF0">
    <property type="entry name" value="GENERAL TRANSCRIPTION FACTOR 3C POLYPEPTIDE 3"/>
    <property type="match status" value="1"/>
</dbReference>
<accession>A0AAE0AMK5</accession>
<dbReference type="GO" id="GO:0000127">
    <property type="term" value="C:transcription factor TFIIIC complex"/>
    <property type="evidence" value="ECO:0007669"/>
    <property type="project" value="TreeGrafter"/>
</dbReference>
<proteinExistence type="predicted"/>
<sequence length="258" mass="28824">MLGEATLHYAHVRFKEVKVLALLICVVYLNHSLNMVPVAVLKFQIHEEIEGENMVAADGSSADSCHWLQAISVLTEAIMLNPCLPDTYHTLGLVYDTIGNAEKAAGFYELAVEINARDSTLWKQLRAYSVCSLCALYAENTYVNSDKSDAWWLNKRIKRKLCHIYREKGMLEDFVDTFLPLVCESLWGKVNDLFVTLFVMSSIQEDNPGSSTSITSRGKASKAPRTSSIMVLDSSSKVHPTSGAFQGWEQLKDHNVTI</sequence>